<accession>A0A0R1GKC9</accession>
<name>A0A0R1GKC9_9LACO</name>
<dbReference type="InterPro" id="IPR023187">
    <property type="entry name" value="Tscrpt_reg_MarR-type_CS"/>
</dbReference>
<evidence type="ECO:0000313" key="6">
    <source>
        <dbReference type="Proteomes" id="UP000051461"/>
    </source>
</evidence>
<dbReference type="SUPFAM" id="SSF46785">
    <property type="entry name" value="Winged helix' DNA-binding domain"/>
    <property type="match status" value="1"/>
</dbReference>
<sequence length="143" mass="15929">MKPDQHDDTLTKQLHAAANSATRTLDQRLKPLGVNSSQFFFILKLYEDPGLTQEQLVQADVRHQSNVNREITKLVQLGFVTKQQSQTDKRRYHLFLTPTGTALYPQIKAALAAQEAALQQCLATVALTPESFLAALRQIAALT</sequence>
<dbReference type="PROSITE" id="PS50995">
    <property type="entry name" value="HTH_MARR_2"/>
    <property type="match status" value="1"/>
</dbReference>
<keyword evidence="1" id="KW-0805">Transcription regulation</keyword>
<gene>
    <name evidence="5" type="ORF">FC07_GL000541</name>
</gene>
<dbReference type="OrthoDB" id="2293546at2"/>
<evidence type="ECO:0000259" key="4">
    <source>
        <dbReference type="PROSITE" id="PS50995"/>
    </source>
</evidence>
<dbReference type="AlphaFoldDB" id="A0A0R1GKC9"/>
<evidence type="ECO:0000256" key="3">
    <source>
        <dbReference type="ARBA" id="ARBA00023163"/>
    </source>
</evidence>
<dbReference type="Pfam" id="PF01047">
    <property type="entry name" value="MarR"/>
    <property type="match status" value="1"/>
</dbReference>
<dbReference type="PROSITE" id="PS01117">
    <property type="entry name" value="HTH_MARR_1"/>
    <property type="match status" value="1"/>
</dbReference>
<feature type="domain" description="HTH marR-type" evidence="4">
    <location>
        <begin position="7"/>
        <end position="141"/>
    </location>
</feature>
<dbReference type="InterPro" id="IPR036388">
    <property type="entry name" value="WH-like_DNA-bd_sf"/>
</dbReference>
<keyword evidence="2" id="KW-0238">DNA-binding</keyword>
<dbReference type="EMBL" id="AZDA01000091">
    <property type="protein sequence ID" value="KRK34527.1"/>
    <property type="molecule type" value="Genomic_DNA"/>
</dbReference>
<dbReference type="RefSeq" id="WP_057904969.1">
    <property type="nucleotide sequence ID" value="NZ_AZDA01000091.1"/>
</dbReference>
<proteinExistence type="predicted"/>
<reference evidence="5 6" key="1">
    <citation type="journal article" date="2015" name="Genome Announc.">
        <title>Expanding the biotechnology potential of lactobacilli through comparative genomics of 213 strains and associated genera.</title>
        <authorList>
            <person name="Sun Z."/>
            <person name="Harris H.M."/>
            <person name="McCann A."/>
            <person name="Guo C."/>
            <person name="Argimon S."/>
            <person name="Zhang W."/>
            <person name="Yang X."/>
            <person name="Jeffery I.B."/>
            <person name="Cooney J.C."/>
            <person name="Kagawa T.F."/>
            <person name="Liu W."/>
            <person name="Song Y."/>
            <person name="Salvetti E."/>
            <person name="Wrobel A."/>
            <person name="Rasinkangas P."/>
            <person name="Parkhill J."/>
            <person name="Rea M.C."/>
            <person name="O'Sullivan O."/>
            <person name="Ritari J."/>
            <person name="Douillard F.P."/>
            <person name="Paul Ross R."/>
            <person name="Yang R."/>
            <person name="Briner A.E."/>
            <person name="Felis G.E."/>
            <person name="de Vos W.M."/>
            <person name="Barrangou R."/>
            <person name="Klaenhammer T.R."/>
            <person name="Caufield P.W."/>
            <person name="Cui Y."/>
            <person name="Zhang H."/>
            <person name="O'Toole P.W."/>
        </authorList>
    </citation>
    <scope>NUCLEOTIDE SEQUENCE [LARGE SCALE GENOMIC DNA]</scope>
    <source>
        <strain evidence="5 6">DSM 20003</strain>
    </source>
</reference>
<keyword evidence="6" id="KW-1185">Reference proteome</keyword>
<dbReference type="GO" id="GO:0003677">
    <property type="term" value="F:DNA binding"/>
    <property type="evidence" value="ECO:0007669"/>
    <property type="project" value="UniProtKB-KW"/>
</dbReference>
<dbReference type="GO" id="GO:0003700">
    <property type="term" value="F:DNA-binding transcription factor activity"/>
    <property type="evidence" value="ECO:0007669"/>
    <property type="project" value="InterPro"/>
</dbReference>
<dbReference type="SMART" id="SM00347">
    <property type="entry name" value="HTH_MARR"/>
    <property type="match status" value="1"/>
</dbReference>
<dbReference type="Proteomes" id="UP000051461">
    <property type="component" value="Unassembled WGS sequence"/>
</dbReference>
<protein>
    <recommendedName>
        <fullName evidence="4">HTH marR-type domain-containing protein</fullName>
    </recommendedName>
</protein>
<comment type="caution">
    <text evidence="5">The sequence shown here is derived from an EMBL/GenBank/DDBJ whole genome shotgun (WGS) entry which is preliminary data.</text>
</comment>
<dbReference type="STRING" id="1423726.FC07_GL000541"/>
<evidence type="ECO:0000256" key="2">
    <source>
        <dbReference type="ARBA" id="ARBA00023125"/>
    </source>
</evidence>
<dbReference type="InterPro" id="IPR000835">
    <property type="entry name" value="HTH_MarR-typ"/>
</dbReference>
<evidence type="ECO:0000313" key="5">
    <source>
        <dbReference type="EMBL" id="KRK34527.1"/>
    </source>
</evidence>
<keyword evidence="3" id="KW-0804">Transcription</keyword>
<dbReference type="PATRIC" id="fig|1423726.3.peg.556"/>
<dbReference type="PANTHER" id="PTHR42756">
    <property type="entry name" value="TRANSCRIPTIONAL REGULATOR, MARR"/>
    <property type="match status" value="1"/>
</dbReference>
<organism evidence="5 6">
    <name type="scientific">Loigolactobacillus bifermentans DSM 20003</name>
    <dbReference type="NCBI Taxonomy" id="1423726"/>
    <lineage>
        <taxon>Bacteria</taxon>
        <taxon>Bacillati</taxon>
        <taxon>Bacillota</taxon>
        <taxon>Bacilli</taxon>
        <taxon>Lactobacillales</taxon>
        <taxon>Lactobacillaceae</taxon>
        <taxon>Loigolactobacillus</taxon>
    </lineage>
</organism>
<dbReference type="InterPro" id="IPR036390">
    <property type="entry name" value="WH_DNA-bd_sf"/>
</dbReference>
<dbReference type="Gene3D" id="1.10.10.10">
    <property type="entry name" value="Winged helix-like DNA-binding domain superfamily/Winged helix DNA-binding domain"/>
    <property type="match status" value="1"/>
</dbReference>
<evidence type="ECO:0000256" key="1">
    <source>
        <dbReference type="ARBA" id="ARBA00023015"/>
    </source>
</evidence>
<dbReference type="PANTHER" id="PTHR42756:SF1">
    <property type="entry name" value="TRANSCRIPTIONAL REPRESSOR OF EMRAB OPERON"/>
    <property type="match status" value="1"/>
</dbReference>